<protein>
    <submittedName>
        <fullName evidence="1">Uncharacterized protein</fullName>
    </submittedName>
</protein>
<sequence>MYLVERIVEEEFQQLETCRICNSTRHPTDLCPMLQEETIEDANTVGGLFGPPYDPYSNMYNPGWTNYPNFGYVSQPQTWLPPQSDPEPGMSLEDMIKELVSNTQEFQRSTQASIQKMKSQMSQLASSISRLEAQDEIE</sequence>
<proteinExistence type="predicted"/>
<dbReference type="EMBL" id="JACGWN010000013">
    <property type="protein sequence ID" value="KAL0411902.1"/>
    <property type="molecule type" value="Genomic_DNA"/>
</dbReference>
<reference evidence="1" key="1">
    <citation type="submission" date="2020-06" db="EMBL/GenBank/DDBJ databases">
        <authorList>
            <person name="Li T."/>
            <person name="Hu X."/>
            <person name="Zhang T."/>
            <person name="Song X."/>
            <person name="Zhang H."/>
            <person name="Dai N."/>
            <person name="Sheng W."/>
            <person name="Hou X."/>
            <person name="Wei L."/>
        </authorList>
    </citation>
    <scope>NUCLEOTIDE SEQUENCE</scope>
    <source>
        <strain evidence="1">KEN1</strain>
        <tissue evidence="1">Leaf</tissue>
    </source>
</reference>
<comment type="caution">
    <text evidence="1">The sequence shown here is derived from an EMBL/GenBank/DDBJ whole genome shotgun (WGS) entry which is preliminary data.</text>
</comment>
<name>A0AAW2U5D6_9LAMI</name>
<organism evidence="1">
    <name type="scientific">Sesamum latifolium</name>
    <dbReference type="NCBI Taxonomy" id="2727402"/>
    <lineage>
        <taxon>Eukaryota</taxon>
        <taxon>Viridiplantae</taxon>
        <taxon>Streptophyta</taxon>
        <taxon>Embryophyta</taxon>
        <taxon>Tracheophyta</taxon>
        <taxon>Spermatophyta</taxon>
        <taxon>Magnoliopsida</taxon>
        <taxon>eudicotyledons</taxon>
        <taxon>Gunneridae</taxon>
        <taxon>Pentapetalae</taxon>
        <taxon>asterids</taxon>
        <taxon>lamiids</taxon>
        <taxon>Lamiales</taxon>
        <taxon>Pedaliaceae</taxon>
        <taxon>Sesamum</taxon>
    </lineage>
</organism>
<gene>
    <name evidence="1" type="ORF">Slati_3779900</name>
</gene>
<dbReference type="AlphaFoldDB" id="A0AAW2U5D6"/>
<reference evidence="1" key="2">
    <citation type="journal article" date="2024" name="Plant">
        <title>Genomic evolution and insights into agronomic trait innovations of Sesamum species.</title>
        <authorList>
            <person name="Miao H."/>
            <person name="Wang L."/>
            <person name="Qu L."/>
            <person name="Liu H."/>
            <person name="Sun Y."/>
            <person name="Le M."/>
            <person name="Wang Q."/>
            <person name="Wei S."/>
            <person name="Zheng Y."/>
            <person name="Lin W."/>
            <person name="Duan Y."/>
            <person name="Cao H."/>
            <person name="Xiong S."/>
            <person name="Wang X."/>
            <person name="Wei L."/>
            <person name="Li C."/>
            <person name="Ma Q."/>
            <person name="Ju M."/>
            <person name="Zhao R."/>
            <person name="Li G."/>
            <person name="Mu C."/>
            <person name="Tian Q."/>
            <person name="Mei H."/>
            <person name="Zhang T."/>
            <person name="Gao T."/>
            <person name="Zhang H."/>
        </authorList>
    </citation>
    <scope>NUCLEOTIDE SEQUENCE</scope>
    <source>
        <strain evidence="1">KEN1</strain>
    </source>
</reference>
<accession>A0AAW2U5D6</accession>
<evidence type="ECO:0000313" key="1">
    <source>
        <dbReference type="EMBL" id="KAL0411902.1"/>
    </source>
</evidence>